<accession>A0ABY2YWR3</accession>
<feature type="region of interest" description="Disordered" evidence="1">
    <location>
        <begin position="1"/>
        <end position="55"/>
    </location>
</feature>
<protein>
    <recommendedName>
        <fullName evidence="2">DNA/RNA non-specific endonuclease/pyrophosphatase/phosphodiesterase domain-containing protein</fullName>
    </recommendedName>
</protein>
<dbReference type="Gene3D" id="3.40.570.10">
    <property type="entry name" value="Extracellular Endonuclease, subunit A"/>
    <property type="match status" value="1"/>
</dbReference>
<name>A0ABY2YWR3_9LACO</name>
<feature type="compositionally biased region" description="Low complexity" evidence="1">
    <location>
        <begin position="9"/>
        <end position="26"/>
    </location>
</feature>
<reference evidence="3 4" key="1">
    <citation type="submission" date="2018-08" db="EMBL/GenBank/DDBJ databases">
        <title>Comparative genomics of wild bee and flower associated Lactobacillus reveals potential adaptation to the bee host.</title>
        <authorList>
            <person name="Vuong H.Q."/>
            <person name="Mcfrederick Q.S."/>
        </authorList>
    </citation>
    <scope>NUCLEOTIDE SEQUENCE [LARGE SCALE GENOMIC DNA]</scope>
    <source>
        <strain evidence="3 4">HV_13</strain>
    </source>
</reference>
<evidence type="ECO:0000256" key="1">
    <source>
        <dbReference type="SAM" id="MobiDB-lite"/>
    </source>
</evidence>
<evidence type="ECO:0000313" key="4">
    <source>
        <dbReference type="Proteomes" id="UP000777560"/>
    </source>
</evidence>
<dbReference type="SMART" id="SM00892">
    <property type="entry name" value="Endonuclease_NS"/>
    <property type="match status" value="1"/>
</dbReference>
<keyword evidence="4" id="KW-1185">Reference proteome</keyword>
<dbReference type="Pfam" id="PF13930">
    <property type="entry name" value="Endonuclea_NS_2"/>
    <property type="match status" value="1"/>
</dbReference>
<dbReference type="InterPro" id="IPR044927">
    <property type="entry name" value="Endonuclea_NS_2"/>
</dbReference>
<comment type="caution">
    <text evidence="3">The sequence shown here is derived from an EMBL/GenBank/DDBJ whole genome shotgun (WGS) entry which is preliminary data.</text>
</comment>
<feature type="domain" description="DNA/RNA non-specific endonuclease/pyrophosphatase/phosphodiesterase" evidence="2">
    <location>
        <begin position="79"/>
        <end position="253"/>
    </location>
</feature>
<dbReference type="InterPro" id="IPR001604">
    <property type="entry name" value="Endo_G_ENPP1-like_dom"/>
</dbReference>
<gene>
    <name evidence="3" type="ORF">DY114_05230</name>
</gene>
<dbReference type="Proteomes" id="UP000777560">
    <property type="component" value="Unassembled WGS sequence"/>
</dbReference>
<sequence length="332" mass="38152">MGGKDSSKKNSNSSSEPSSSLQSSDHSSSHSDKHVAKKQAKATEKHVQSDNKLDDLNYTSGEQAFTYVNNDHANLKTTDWKYNHVIYSNLDNLNRTSAGNTAYLESRNVANDSLRSTQDVKPTGWHQKFINREAIINRGHEIAYSLSKGISVNGNYEPNLQSGDQNNLKNLFTQTAFSNQKVQTIYESKVRDALRAGKKVIYQVTPVFKGSDLMAHGVHLQALSTDNTLNFNVYLYNVQPGVKFNYADGTSKIDHNMNVPTPAGAPSFSEHRNYNGEHYHRHHYVRDAMIAGAAHHYIKRHYQRKYERHYYHPYHRPYHRHYYGYHRRHHLF</sequence>
<evidence type="ECO:0000259" key="2">
    <source>
        <dbReference type="SMART" id="SM00892"/>
    </source>
</evidence>
<feature type="compositionally biased region" description="Basic and acidic residues" evidence="1">
    <location>
        <begin position="41"/>
        <end position="55"/>
    </location>
</feature>
<proteinExistence type="predicted"/>
<evidence type="ECO:0000313" key="3">
    <source>
        <dbReference type="EMBL" id="TPR24799.1"/>
    </source>
</evidence>
<dbReference type="InterPro" id="IPR044929">
    <property type="entry name" value="DNA/RNA_non-sp_Endonuclease_sf"/>
</dbReference>
<organism evidence="3 4">
    <name type="scientific">Apilactobacillus micheneri</name>
    <dbReference type="NCBI Taxonomy" id="1899430"/>
    <lineage>
        <taxon>Bacteria</taxon>
        <taxon>Bacillati</taxon>
        <taxon>Bacillota</taxon>
        <taxon>Bacilli</taxon>
        <taxon>Lactobacillales</taxon>
        <taxon>Lactobacillaceae</taxon>
        <taxon>Apilactobacillus</taxon>
    </lineage>
</organism>
<dbReference type="EMBL" id="QUAV01000003">
    <property type="protein sequence ID" value="TPR24799.1"/>
    <property type="molecule type" value="Genomic_DNA"/>
</dbReference>